<accession>A0ABV6VXW0</accession>
<proteinExistence type="predicted"/>
<comment type="caution">
    <text evidence="2">The sequence shown here is derived from an EMBL/GenBank/DDBJ whole genome shotgun (WGS) entry which is preliminary data.</text>
</comment>
<dbReference type="RefSeq" id="WP_380537390.1">
    <property type="nucleotide sequence ID" value="NZ_JBHFAB010000013.1"/>
</dbReference>
<reference evidence="2 3" key="1">
    <citation type="submission" date="2024-09" db="EMBL/GenBank/DDBJ databases">
        <authorList>
            <person name="Lee S.D."/>
        </authorList>
    </citation>
    <scope>NUCLEOTIDE SEQUENCE [LARGE SCALE GENOMIC DNA]</scope>
    <source>
        <strain evidence="2 3">N8-3</strain>
    </source>
</reference>
<evidence type="ECO:0000313" key="2">
    <source>
        <dbReference type="EMBL" id="MFC1418594.1"/>
    </source>
</evidence>
<feature type="region of interest" description="Disordered" evidence="1">
    <location>
        <begin position="431"/>
        <end position="492"/>
    </location>
</feature>
<sequence>MTDVLGTDPEFTELVDADVPRVDLVSAAANGSPGFLLMKQDDRAGLMPPDAIRELIGKTAAPFPPAPAETVTMTGSPAAIFKLIHEAAVAKAKYNAADLKRMANSGAAMADESYPIGDRDDLDRAVRAVGRGGANHDAIRRHVIARAHALGAKSEIPDNWNADGSLKGDVTKETTMDDDALDPMTALAEPDGNASGMDTDPGSPAWEAVDAATARKWTSILARAKGAVDILADRELMEAAAGDEDDAENAWDLQDACCALDYAISVLAPFAVAEQAEADCCDDMQMVGKALAGFDTAALDTVEALGHVRKAGRVLSTANEQAIRGAVDSLQKVLASLPTAPTTEEAGVPVAKTANEEADMAEPTPSADVTEASGQEAAMGVQQANPKPVAGLPVTDVAKANGDKPEMVAVFNANGKLVGIVDPDKITMVSGASADDDSSSADTSSDTGGADTSAPAAPEATDLTPAPAAEAGTPADAVPDDDAVTKSTPDTTLTDMFKSSLLAAVESAFTEHSTSQNTVLAKQGEAVLELAGLVKELKGRIGALEEQPAEPRVFTNGAVPPRDLRGMDRGAAAQVDVAKAREQKDQMYKARNATEQNRIAQDMQADAIAALQAIHQGSARQ</sequence>
<keyword evidence="3" id="KW-1185">Reference proteome</keyword>
<organism evidence="2 3">
    <name type="scientific">Streptacidiphilus cavernicola</name>
    <dbReference type="NCBI Taxonomy" id="3342716"/>
    <lineage>
        <taxon>Bacteria</taxon>
        <taxon>Bacillati</taxon>
        <taxon>Actinomycetota</taxon>
        <taxon>Actinomycetes</taxon>
        <taxon>Kitasatosporales</taxon>
        <taxon>Streptomycetaceae</taxon>
        <taxon>Streptacidiphilus</taxon>
    </lineage>
</organism>
<evidence type="ECO:0000313" key="3">
    <source>
        <dbReference type="Proteomes" id="UP001592531"/>
    </source>
</evidence>
<protein>
    <submittedName>
        <fullName evidence="2">Uncharacterized protein</fullName>
    </submittedName>
</protein>
<name>A0ABV6VXW0_9ACTN</name>
<evidence type="ECO:0000256" key="1">
    <source>
        <dbReference type="SAM" id="MobiDB-lite"/>
    </source>
</evidence>
<dbReference type="EMBL" id="JBHFAB010000013">
    <property type="protein sequence ID" value="MFC1418594.1"/>
    <property type="molecule type" value="Genomic_DNA"/>
</dbReference>
<dbReference type="Proteomes" id="UP001592531">
    <property type="component" value="Unassembled WGS sequence"/>
</dbReference>
<feature type="compositionally biased region" description="Low complexity" evidence="1">
    <location>
        <begin position="440"/>
        <end position="454"/>
    </location>
</feature>
<feature type="compositionally biased region" description="Low complexity" evidence="1">
    <location>
        <begin position="465"/>
        <end position="477"/>
    </location>
</feature>
<gene>
    <name evidence="2" type="ORF">ACEZDE_18445</name>
</gene>